<keyword evidence="6" id="KW-0539">Nucleus</keyword>
<feature type="domain" description="HTH myb-type" evidence="9">
    <location>
        <begin position="138"/>
        <end position="192"/>
    </location>
</feature>
<dbReference type="GO" id="GO:0000976">
    <property type="term" value="F:transcription cis-regulatory region binding"/>
    <property type="evidence" value="ECO:0007669"/>
    <property type="project" value="UniProtKB-ARBA"/>
</dbReference>
<dbReference type="FunFam" id="1.10.10.60:FF:000001">
    <property type="entry name" value="MYB-related transcription factor"/>
    <property type="match status" value="1"/>
</dbReference>
<evidence type="ECO:0000256" key="1">
    <source>
        <dbReference type="ARBA" id="ARBA00004123"/>
    </source>
</evidence>
<dbReference type="AlphaFoldDB" id="A0A8T0QLC4"/>
<protein>
    <submittedName>
        <fullName evidence="10">Uncharacterized protein</fullName>
    </submittedName>
</protein>
<feature type="domain" description="Myb-like" evidence="8">
    <location>
        <begin position="138"/>
        <end position="188"/>
    </location>
</feature>
<evidence type="ECO:0000313" key="11">
    <source>
        <dbReference type="Proteomes" id="UP000823388"/>
    </source>
</evidence>
<dbReference type="GO" id="GO:1901141">
    <property type="term" value="P:regulation of lignin biosynthetic process"/>
    <property type="evidence" value="ECO:0007669"/>
    <property type="project" value="UniProtKB-ARBA"/>
</dbReference>
<evidence type="ECO:0000259" key="9">
    <source>
        <dbReference type="PROSITE" id="PS51294"/>
    </source>
</evidence>
<feature type="domain" description="Myb-like" evidence="8">
    <location>
        <begin position="85"/>
        <end position="137"/>
    </location>
</feature>
<evidence type="ECO:0000256" key="5">
    <source>
        <dbReference type="ARBA" id="ARBA00023163"/>
    </source>
</evidence>
<dbReference type="Proteomes" id="UP000823388">
    <property type="component" value="Chromosome 7K"/>
</dbReference>
<dbReference type="InterPro" id="IPR009057">
    <property type="entry name" value="Homeodomain-like_sf"/>
</dbReference>
<name>A0A8T0QLC4_PANVG</name>
<feature type="compositionally biased region" description="Gly residues" evidence="7">
    <location>
        <begin position="318"/>
        <end position="327"/>
    </location>
</feature>
<evidence type="ECO:0000256" key="2">
    <source>
        <dbReference type="ARBA" id="ARBA00022737"/>
    </source>
</evidence>
<gene>
    <name evidence="10" type="ORF">PVAP13_7KG264200</name>
</gene>
<comment type="subcellular location">
    <subcellularLocation>
        <location evidence="1">Nucleus</location>
    </subcellularLocation>
</comment>
<evidence type="ECO:0000256" key="3">
    <source>
        <dbReference type="ARBA" id="ARBA00023015"/>
    </source>
</evidence>
<feature type="domain" description="HTH myb-type" evidence="9">
    <location>
        <begin position="85"/>
        <end position="137"/>
    </location>
</feature>
<evidence type="ECO:0000313" key="10">
    <source>
        <dbReference type="EMBL" id="KAG2573582.1"/>
    </source>
</evidence>
<keyword evidence="2" id="KW-0677">Repeat</keyword>
<dbReference type="GO" id="GO:0005634">
    <property type="term" value="C:nucleus"/>
    <property type="evidence" value="ECO:0007669"/>
    <property type="project" value="UniProtKB-SubCell"/>
</dbReference>
<proteinExistence type="predicted"/>
<dbReference type="EMBL" id="CM029049">
    <property type="protein sequence ID" value="KAG2573582.1"/>
    <property type="molecule type" value="Genomic_DNA"/>
</dbReference>
<accession>A0A8T0QLC4</accession>
<sequence>MPCPFPSSLQACRQQQQQVKIRCIYGHRDPPRPINPSAFMATAPPPSLTCRHCRRHRGRKRESDRRRSVAAAAAAAMGRTPCCDSKGIKKGPWAPEEDKLLVDFVQANGPGNWRMLPKLAGLNRCGKSCRLRWTNYLRPDIKRGPFTTEEHNSILQLHAIVGNKWSMIAAQLPGRTDNEIKNYWNTHLKKQLRQEALAGADATAAAQLAAAATASSCPATRHMAQWEAARLEAEARLSLLSSSAATTVTSATAASSSSSTAAAAEHEAAPDIFLRLWNSAVGESFRCSASLGQGAAAAHGPAAAAGAPAALPPATAPSGGGGGGGGDSSAASTNGTEAADDYQAFLDMAVEELALLHGRLGVSFSAFPPADMLAEASCLFAPFE</sequence>
<keyword evidence="3" id="KW-0805">Transcription regulation</keyword>
<dbReference type="PANTHER" id="PTHR10641:SF592">
    <property type="entry name" value="P-TYPE R2R3 MYB PROTEIN"/>
    <property type="match status" value="1"/>
</dbReference>
<keyword evidence="5" id="KW-0804">Transcription</keyword>
<reference evidence="10" key="1">
    <citation type="submission" date="2020-05" db="EMBL/GenBank/DDBJ databases">
        <title>WGS assembly of Panicum virgatum.</title>
        <authorList>
            <person name="Lovell J.T."/>
            <person name="Jenkins J."/>
            <person name="Shu S."/>
            <person name="Juenger T.E."/>
            <person name="Schmutz J."/>
        </authorList>
    </citation>
    <scope>NUCLEOTIDE SEQUENCE</scope>
    <source>
        <strain evidence="10">AP13</strain>
    </source>
</reference>
<dbReference type="InterPro" id="IPR001005">
    <property type="entry name" value="SANT/Myb"/>
</dbReference>
<dbReference type="PANTHER" id="PTHR10641">
    <property type="entry name" value="MYB FAMILY TRANSCRIPTION FACTOR"/>
    <property type="match status" value="1"/>
</dbReference>
<dbReference type="SUPFAM" id="SSF46689">
    <property type="entry name" value="Homeodomain-like"/>
    <property type="match status" value="1"/>
</dbReference>
<organism evidence="10 11">
    <name type="scientific">Panicum virgatum</name>
    <name type="common">Blackwell switchgrass</name>
    <dbReference type="NCBI Taxonomy" id="38727"/>
    <lineage>
        <taxon>Eukaryota</taxon>
        <taxon>Viridiplantae</taxon>
        <taxon>Streptophyta</taxon>
        <taxon>Embryophyta</taxon>
        <taxon>Tracheophyta</taxon>
        <taxon>Spermatophyta</taxon>
        <taxon>Magnoliopsida</taxon>
        <taxon>Liliopsida</taxon>
        <taxon>Poales</taxon>
        <taxon>Poaceae</taxon>
        <taxon>PACMAD clade</taxon>
        <taxon>Panicoideae</taxon>
        <taxon>Panicodae</taxon>
        <taxon>Paniceae</taxon>
        <taxon>Panicinae</taxon>
        <taxon>Panicum</taxon>
        <taxon>Panicum sect. Hiantes</taxon>
    </lineage>
</organism>
<dbReference type="Pfam" id="PF00249">
    <property type="entry name" value="Myb_DNA-binding"/>
    <property type="match status" value="2"/>
</dbReference>
<dbReference type="InterPro" id="IPR017930">
    <property type="entry name" value="Myb_dom"/>
</dbReference>
<dbReference type="PROSITE" id="PS51294">
    <property type="entry name" value="HTH_MYB"/>
    <property type="match status" value="2"/>
</dbReference>
<dbReference type="Gene3D" id="1.10.10.60">
    <property type="entry name" value="Homeodomain-like"/>
    <property type="match status" value="2"/>
</dbReference>
<dbReference type="OrthoDB" id="2143914at2759"/>
<dbReference type="PROSITE" id="PS50090">
    <property type="entry name" value="MYB_LIKE"/>
    <property type="match status" value="2"/>
</dbReference>
<dbReference type="CDD" id="cd00167">
    <property type="entry name" value="SANT"/>
    <property type="match status" value="2"/>
</dbReference>
<evidence type="ECO:0000259" key="8">
    <source>
        <dbReference type="PROSITE" id="PS50090"/>
    </source>
</evidence>
<evidence type="ECO:0000256" key="4">
    <source>
        <dbReference type="ARBA" id="ARBA00023125"/>
    </source>
</evidence>
<evidence type="ECO:0000256" key="6">
    <source>
        <dbReference type="ARBA" id="ARBA00023242"/>
    </source>
</evidence>
<keyword evidence="11" id="KW-1185">Reference proteome</keyword>
<keyword evidence="4" id="KW-0238">DNA-binding</keyword>
<dbReference type="SMART" id="SM00717">
    <property type="entry name" value="SANT"/>
    <property type="match status" value="2"/>
</dbReference>
<dbReference type="InterPro" id="IPR015495">
    <property type="entry name" value="Myb_TF_plants"/>
</dbReference>
<feature type="region of interest" description="Disordered" evidence="7">
    <location>
        <begin position="306"/>
        <end position="334"/>
    </location>
</feature>
<dbReference type="GO" id="GO:0003700">
    <property type="term" value="F:DNA-binding transcription factor activity"/>
    <property type="evidence" value="ECO:0007669"/>
    <property type="project" value="UniProtKB-ARBA"/>
</dbReference>
<comment type="caution">
    <text evidence="10">The sequence shown here is derived from an EMBL/GenBank/DDBJ whole genome shotgun (WGS) entry which is preliminary data.</text>
</comment>
<evidence type="ECO:0000256" key="7">
    <source>
        <dbReference type="SAM" id="MobiDB-lite"/>
    </source>
</evidence>